<accession>A0A1L7I9I1</accession>
<reference evidence="1 2" key="1">
    <citation type="submission" date="2016-07" db="EMBL/GenBank/DDBJ databases">
        <title>Multi-omics approach to identify versatile polysaccharide utilization systems of a marine flavobacterium Gramella flava.</title>
        <authorList>
            <person name="Tang K."/>
        </authorList>
    </citation>
    <scope>NUCLEOTIDE SEQUENCE [LARGE SCALE GENOMIC DNA]</scope>
    <source>
        <strain evidence="1 2">JLT2011</strain>
    </source>
</reference>
<evidence type="ECO:0000313" key="2">
    <source>
        <dbReference type="Proteomes" id="UP000186230"/>
    </source>
</evidence>
<protein>
    <submittedName>
        <fullName evidence="1">Uncharacterized protein</fullName>
    </submittedName>
</protein>
<proteinExistence type="predicted"/>
<dbReference type="OrthoDB" id="5496093at2"/>
<dbReference type="EMBL" id="CP016359">
    <property type="protein sequence ID" value="APU70271.1"/>
    <property type="molecule type" value="Genomic_DNA"/>
</dbReference>
<dbReference type="Proteomes" id="UP000186230">
    <property type="component" value="Chromosome"/>
</dbReference>
<name>A0A1L7I9I1_9FLAO</name>
<dbReference type="KEGG" id="gfl:GRFL_3547"/>
<dbReference type="AlphaFoldDB" id="A0A1L7I9I1"/>
<sequence>MALRFFYIFIALAFLSCGNDQEPASRELSSEFQDYWFSGKAEITTYKLQQARYGEIRKGHASLIYVTEDFLPGEQVKANQAGEKNIPVLKLNATKKFVTGIYPYSIMQSTFQPLYHTGHALKISASIQEWCGQVYMQLNNRDTYEIVLHSYFQGEADKNLQIDKADLENEIWTQVRIQPDSLPTGDFEMIPSLEYLRLSHQPVQTYKAFGEIYTAENFNVYRLTYKELQRTLKIYYTKTFPFSIEKWEETTTSPEGKSLTTSAVKMASLKTDYWTKNANKNLSLRDSLKLTYE</sequence>
<evidence type="ECO:0000313" key="1">
    <source>
        <dbReference type="EMBL" id="APU70271.1"/>
    </source>
</evidence>
<dbReference type="PROSITE" id="PS51257">
    <property type="entry name" value="PROKAR_LIPOPROTEIN"/>
    <property type="match status" value="1"/>
</dbReference>
<organism evidence="1 2">
    <name type="scientific">Christiangramia flava JLT2011</name>
    <dbReference type="NCBI Taxonomy" id="1229726"/>
    <lineage>
        <taxon>Bacteria</taxon>
        <taxon>Pseudomonadati</taxon>
        <taxon>Bacteroidota</taxon>
        <taxon>Flavobacteriia</taxon>
        <taxon>Flavobacteriales</taxon>
        <taxon>Flavobacteriaceae</taxon>
        <taxon>Christiangramia</taxon>
    </lineage>
</organism>
<dbReference type="STRING" id="1229726.GRFL_3547"/>
<gene>
    <name evidence="1" type="ORF">GRFL_3547</name>
</gene>
<keyword evidence="2" id="KW-1185">Reference proteome</keyword>
<dbReference type="RefSeq" id="WP_083645812.1">
    <property type="nucleotide sequence ID" value="NZ_AMRU01000004.1"/>
</dbReference>